<dbReference type="RefSeq" id="WP_180153605.1">
    <property type="nucleotide sequence ID" value="NZ_JACCEM010000002.1"/>
</dbReference>
<dbReference type="Proteomes" id="UP000559809">
    <property type="component" value="Unassembled WGS sequence"/>
</dbReference>
<name>A0A853FR69_9BURK</name>
<dbReference type="EMBL" id="JACCEM010000002">
    <property type="protein sequence ID" value="NYT48285.1"/>
    <property type="molecule type" value="Genomic_DNA"/>
</dbReference>
<accession>A0A853FR69</accession>
<dbReference type="AlphaFoldDB" id="A0A853FR69"/>
<sequence length="237" mass="25291">MTRTVPLPTGRVAARSPLLRPCALPQHHGLLASGLPAGYMPGRQVAALRIIRGAASTAGGWHEHLSLHAPHGDRHGRHVSHFLDLVPNNIGEPCGFGFGGTFHVDHSGHEPSSKEGAVIFVKLRQMRPQEQQSVRIDTRAAASWHSEEGREVCPLFSDDIEQTSLQRLALGEAVFTAAVDGAELLVLTGNVVMDGESYERGGWIRLPAGQYPGIVAGAQGTTVYLKIGRLGETPVGA</sequence>
<dbReference type="Gene3D" id="2.60.120.10">
    <property type="entry name" value="Jelly Rolls"/>
    <property type="match status" value="1"/>
</dbReference>
<comment type="caution">
    <text evidence="1">The sequence shown here is derived from an EMBL/GenBank/DDBJ whole genome shotgun (WGS) entry which is preliminary data.</text>
</comment>
<reference evidence="1 2" key="1">
    <citation type="submission" date="2020-07" db="EMBL/GenBank/DDBJ databases">
        <title>Taxonomic revisions and descriptions of new bacterial species based on genomic comparisons in the high-G+C-content subgroup of the family Alcaligenaceae.</title>
        <authorList>
            <person name="Szabo A."/>
            <person name="Felfoldi T."/>
        </authorList>
    </citation>
    <scope>NUCLEOTIDE SEQUENCE [LARGE SCALE GENOMIC DNA]</scope>
    <source>
        <strain evidence="1 2">LMG 24012</strain>
    </source>
</reference>
<organism evidence="1 2">
    <name type="scientific">Parapusillimonas granuli</name>
    <dbReference type="NCBI Taxonomy" id="380911"/>
    <lineage>
        <taxon>Bacteria</taxon>
        <taxon>Pseudomonadati</taxon>
        <taxon>Pseudomonadota</taxon>
        <taxon>Betaproteobacteria</taxon>
        <taxon>Burkholderiales</taxon>
        <taxon>Alcaligenaceae</taxon>
        <taxon>Parapusillimonas</taxon>
    </lineage>
</organism>
<gene>
    <name evidence="1" type="ORF">H0A72_03070</name>
</gene>
<protein>
    <submittedName>
        <fullName evidence="1">Uncharacterized protein</fullName>
    </submittedName>
</protein>
<dbReference type="SUPFAM" id="SSF51182">
    <property type="entry name" value="RmlC-like cupins"/>
    <property type="match status" value="1"/>
</dbReference>
<proteinExistence type="predicted"/>
<dbReference type="InterPro" id="IPR011051">
    <property type="entry name" value="RmlC_Cupin_sf"/>
</dbReference>
<evidence type="ECO:0000313" key="1">
    <source>
        <dbReference type="EMBL" id="NYT48285.1"/>
    </source>
</evidence>
<keyword evidence="2" id="KW-1185">Reference proteome</keyword>
<dbReference type="InterPro" id="IPR014710">
    <property type="entry name" value="RmlC-like_jellyroll"/>
</dbReference>
<evidence type="ECO:0000313" key="2">
    <source>
        <dbReference type="Proteomes" id="UP000559809"/>
    </source>
</evidence>